<dbReference type="Proteomes" id="UP000008311">
    <property type="component" value="Unassembled WGS sequence"/>
</dbReference>
<keyword evidence="1" id="KW-0812">Transmembrane</keyword>
<protein>
    <recommendedName>
        <fullName evidence="4">Serine aminopeptidase S33 domain-containing protein</fullName>
    </recommendedName>
</protein>
<evidence type="ECO:0008006" key="4">
    <source>
        <dbReference type="Google" id="ProtNLM"/>
    </source>
</evidence>
<name>B9RUY7_RICCO</name>
<evidence type="ECO:0000313" key="2">
    <source>
        <dbReference type="EMBL" id="EEF44720.1"/>
    </source>
</evidence>
<sequence>MEKIAATSLSFFKHVRNSKPYNELPAFLFGESMGGLATMLMYFQSEPSTWTG</sequence>
<dbReference type="eggNOG" id="KOG1455">
    <property type="taxonomic scope" value="Eukaryota"/>
</dbReference>
<keyword evidence="1" id="KW-1133">Transmembrane helix</keyword>
<dbReference type="InParanoid" id="B9RUY7"/>
<gene>
    <name evidence="2" type="ORF">RCOM_0897120</name>
</gene>
<proteinExistence type="predicted"/>
<evidence type="ECO:0000256" key="1">
    <source>
        <dbReference type="SAM" id="Phobius"/>
    </source>
</evidence>
<dbReference type="STRING" id="3988.B9RUY7"/>
<dbReference type="EMBL" id="EQ973818">
    <property type="protein sequence ID" value="EEF44720.1"/>
    <property type="molecule type" value="Genomic_DNA"/>
</dbReference>
<keyword evidence="1" id="KW-0472">Membrane</keyword>
<organism evidence="2 3">
    <name type="scientific">Ricinus communis</name>
    <name type="common">Castor bean</name>
    <dbReference type="NCBI Taxonomy" id="3988"/>
    <lineage>
        <taxon>Eukaryota</taxon>
        <taxon>Viridiplantae</taxon>
        <taxon>Streptophyta</taxon>
        <taxon>Embryophyta</taxon>
        <taxon>Tracheophyta</taxon>
        <taxon>Spermatophyta</taxon>
        <taxon>Magnoliopsida</taxon>
        <taxon>eudicotyledons</taxon>
        <taxon>Gunneridae</taxon>
        <taxon>Pentapetalae</taxon>
        <taxon>rosids</taxon>
        <taxon>fabids</taxon>
        <taxon>Malpighiales</taxon>
        <taxon>Euphorbiaceae</taxon>
        <taxon>Acalyphoideae</taxon>
        <taxon>Acalypheae</taxon>
        <taxon>Ricinus</taxon>
    </lineage>
</organism>
<keyword evidence="3" id="KW-1185">Reference proteome</keyword>
<reference evidence="3" key="1">
    <citation type="journal article" date="2010" name="Nat. Biotechnol.">
        <title>Draft genome sequence of the oilseed species Ricinus communis.</title>
        <authorList>
            <person name="Chan A.P."/>
            <person name="Crabtree J."/>
            <person name="Zhao Q."/>
            <person name="Lorenzi H."/>
            <person name="Orvis J."/>
            <person name="Puiu D."/>
            <person name="Melake-Berhan A."/>
            <person name="Jones K.M."/>
            <person name="Redman J."/>
            <person name="Chen G."/>
            <person name="Cahoon E.B."/>
            <person name="Gedil M."/>
            <person name="Stanke M."/>
            <person name="Haas B.J."/>
            <person name="Wortman J.R."/>
            <person name="Fraser-Liggett C.M."/>
            <person name="Ravel J."/>
            <person name="Rabinowicz P.D."/>
        </authorList>
    </citation>
    <scope>NUCLEOTIDE SEQUENCE [LARGE SCALE GENOMIC DNA]</scope>
    <source>
        <strain evidence="3">cv. Hale</strain>
    </source>
</reference>
<evidence type="ECO:0000313" key="3">
    <source>
        <dbReference type="Proteomes" id="UP000008311"/>
    </source>
</evidence>
<accession>B9RUY7</accession>
<feature type="transmembrane region" description="Helical" evidence="1">
    <location>
        <begin position="21"/>
        <end position="43"/>
    </location>
</feature>
<dbReference type="AlphaFoldDB" id="B9RUY7"/>